<dbReference type="OrthoDB" id="5403707at2759"/>
<accession>A0A8H4PX31</accession>
<proteinExistence type="predicted"/>
<sequence length="251" mass="27369">MKSSAAYLVTFLLGATQANTQANTQCVTGQRETIRPGYVVEHKCNLFRQGDVHNGIGSNYECAQLCEAAARSVCSYHPPTKRCVVGRDDGQDVVRTGVTYMEKVHDAPAVDEDPFALDCGQEKDACLARETTLNAELAQCKKTAASSATDSATLKDMLAANCPSKHTKETDVSGKTYKIWCSRYHDTSSPKETHNNVDTLADCVKLCTASSWCTYALHGIHQPKCQLYQRAVAFTTTPGLSDNSWNCAVKK</sequence>
<feature type="chain" id="PRO_5034060458" description="Apple domain-containing protein" evidence="1">
    <location>
        <begin position="21"/>
        <end position="251"/>
    </location>
</feature>
<evidence type="ECO:0008006" key="4">
    <source>
        <dbReference type="Google" id="ProtNLM"/>
    </source>
</evidence>
<evidence type="ECO:0000313" key="3">
    <source>
        <dbReference type="Proteomes" id="UP000557566"/>
    </source>
</evidence>
<reference evidence="2 3" key="1">
    <citation type="journal article" date="2020" name="Genome Biol. Evol.">
        <title>A new high-quality draft genome assembly of the Chinese cordyceps Ophiocordyceps sinensis.</title>
        <authorList>
            <person name="Shu R."/>
            <person name="Zhang J."/>
            <person name="Meng Q."/>
            <person name="Zhang H."/>
            <person name="Zhou G."/>
            <person name="Li M."/>
            <person name="Wu P."/>
            <person name="Zhao Y."/>
            <person name="Chen C."/>
            <person name="Qin Q."/>
        </authorList>
    </citation>
    <scope>NUCLEOTIDE SEQUENCE [LARGE SCALE GENOMIC DNA]</scope>
    <source>
        <strain evidence="2 3">IOZ07</strain>
    </source>
</reference>
<dbReference type="EMBL" id="JAAVMX010000002">
    <property type="protein sequence ID" value="KAF4511843.1"/>
    <property type="molecule type" value="Genomic_DNA"/>
</dbReference>
<organism evidence="2 3">
    <name type="scientific">Ophiocordyceps sinensis</name>
    <dbReference type="NCBI Taxonomy" id="72228"/>
    <lineage>
        <taxon>Eukaryota</taxon>
        <taxon>Fungi</taxon>
        <taxon>Dikarya</taxon>
        <taxon>Ascomycota</taxon>
        <taxon>Pezizomycotina</taxon>
        <taxon>Sordariomycetes</taxon>
        <taxon>Hypocreomycetidae</taxon>
        <taxon>Hypocreales</taxon>
        <taxon>Ophiocordycipitaceae</taxon>
        <taxon>Ophiocordyceps</taxon>
    </lineage>
</organism>
<name>A0A8H4PX31_9HYPO</name>
<keyword evidence="1" id="KW-0732">Signal</keyword>
<evidence type="ECO:0000256" key="1">
    <source>
        <dbReference type="SAM" id="SignalP"/>
    </source>
</evidence>
<evidence type="ECO:0000313" key="2">
    <source>
        <dbReference type="EMBL" id="KAF4511843.1"/>
    </source>
</evidence>
<comment type="caution">
    <text evidence="2">The sequence shown here is derived from an EMBL/GenBank/DDBJ whole genome shotgun (WGS) entry which is preliminary data.</text>
</comment>
<dbReference type="AlphaFoldDB" id="A0A8H4PX31"/>
<feature type="signal peptide" evidence="1">
    <location>
        <begin position="1"/>
        <end position="20"/>
    </location>
</feature>
<keyword evidence="3" id="KW-1185">Reference proteome</keyword>
<dbReference type="Proteomes" id="UP000557566">
    <property type="component" value="Unassembled WGS sequence"/>
</dbReference>
<gene>
    <name evidence="2" type="ORF">G6O67_001050</name>
</gene>
<protein>
    <recommendedName>
        <fullName evidence="4">Apple domain-containing protein</fullName>
    </recommendedName>
</protein>